<evidence type="ECO:0000313" key="1">
    <source>
        <dbReference type="EMBL" id="HFM99793.1"/>
    </source>
</evidence>
<gene>
    <name evidence="1" type="ORF">ENR64_18970</name>
</gene>
<sequence>MARWQVTIKQPTGATPALPSIALEYFGGEGYSRGELQSLQVGDFSPASVPTLTGQTAVLYRFIWSLTVDLIESELLKLGALIRWQDRTYAAGNDGHLLLEDEVEYLDPEATPHSKTLITPISWGEAINHEYGFGRFKVKLQQSEDFRKQQGILTDGSGTLLKLATLQAIELP</sequence>
<organism evidence="1">
    <name type="scientific">Oscillatoriales cyanobacterium SpSt-418</name>
    <dbReference type="NCBI Taxonomy" id="2282169"/>
    <lineage>
        <taxon>Bacteria</taxon>
        <taxon>Bacillati</taxon>
        <taxon>Cyanobacteriota</taxon>
        <taxon>Cyanophyceae</taxon>
        <taxon>Oscillatoriophycideae</taxon>
        <taxon>Oscillatoriales</taxon>
    </lineage>
</organism>
<proteinExistence type="predicted"/>
<comment type="caution">
    <text evidence="1">The sequence shown here is derived from an EMBL/GenBank/DDBJ whole genome shotgun (WGS) entry which is preliminary data.</text>
</comment>
<accession>A0A7C3PGK2</accession>
<dbReference type="EMBL" id="DSRU01000275">
    <property type="protein sequence ID" value="HFM99793.1"/>
    <property type="molecule type" value="Genomic_DNA"/>
</dbReference>
<name>A0A7C3PGK2_9CYAN</name>
<protein>
    <submittedName>
        <fullName evidence="1">Uncharacterized protein</fullName>
    </submittedName>
</protein>
<reference evidence="1" key="1">
    <citation type="journal article" date="2020" name="mSystems">
        <title>Genome- and Community-Level Interaction Insights into Carbon Utilization and Element Cycling Functions of Hydrothermarchaeota in Hydrothermal Sediment.</title>
        <authorList>
            <person name="Zhou Z."/>
            <person name="Liu Y."/>
            <person name="Xu W."/>
            <person name="Pan J."/>
            <person name="Luo Z.H."/>
            <person name="Li M."/>
        </authorList>
    </citation>
    <scope>NUCLEOTIDE SEQUENCE [LARGE SCALE GENOMIC DNA]</scope>
    <source>
        <strain evidence="1">SpSt-418</strain>
    </source>
</reference>
<dbReference type="AlphaFoldDB" id="A0A7C3PGK2"/>